<name>R1IEA5_9GAMM</name>
<dbReference type="RefSeq" id="WP_002539606.1">
    <property type="nucleotide sequence ID" value="NZ_ANFM02000025.1"/>
</dbReference>
<dbReference type="CDD" id="cd03801">
    <property type="entry name" value="GT4_PimA-like"/>
    <property type="match status" value="1"/>
</dbReference>
<dbReference type="InterPro" id="IPR050194">
    <property type="entry name" value="Glycosyltransferase_grp1"/>
</dbReference>
<evidence type="ECO:0000313" key="2">
    <source>
        <dbReference type="Proteomes" id="UP000011223"/>
    </source>
</evidence>
<dbReference type="eggNOG" id="COG0438">
    <property type="taxonomic scope" value="Bacteria"/>
</dbReference>
<dbReference type="Gene3D" id="3.40.50.2000">
    <property type="entry name" value="Glycogen Phosphorylase B"/>
    <property type="match status" value="2"/>
</dbReference>
<protein>
    <submittedName>
        <fullName evidence="1">Exopolysaccharide biosynthesis glycosyltransferase EpsF</fullName>
    </submittedName>
</protein>
<dbReference type="GO" id="GO:0016758">
    <property type="term" value="F:hexosyltransferase activity"/>
    <property type="evidence" value="ECO:0007669"/>
    <property type="project" value="TreeGrafter"/>
</dbReference>
<proteinExistence type="predicted"/>
<dbReference type="AlphaFoldDB" id="R1IEA5"/>
<organism evidence="1 2">
    <name type="scientific">Grimontia indica</name>
    <dbReference type="NCBI Taxonomy" id="1056512"/>
    <lineage>
        <taxon>Bacteria</taxon>
        <taxon>Pseudomonadati</taxon>
        <taxon>Pseudomonadota</taxon>
        <taxon>Gammaproteobacteria</taxon>
        <taxon>Vibrionales</taxon>
        <taxon>Vibrionaceae</taxon>
        <taxon>Grimontia</taxon>
    </lineage>
</organism>
<accession>R1IEA5</accession>
<keyword evidence="2" id="KW-1185">Reference proteome</keyword>
<dbReference type="SUPFAM" id="SSF53756">
    <property type="entry name" value="UDP-Glycosyltransferase/glycogen phosphorylase"/>
    <property type="match status" value="1"/>
</dbReference>
<dbReference type="Pfam" id="PF13692">
    <property type="entry name" value="Glyco_trans_1_4"/>
    <property type="match status" value="1"/>
</dbReference>
<sequence length="371" mass="42161">MNNKTRQKKVLYVIQSIYPEKAGAGINLHGFLKRARSTFDSRVLAVESNISPQSNDGNNGYVRKKKISNSGLFSMLLQVKNAPAYIKHVMWCDIVHFKSTPKGLLLITIIAKILRKKIIQEPTLVGHDDPNSFYKYKSKILLNLAWKLSDSYVFISEDVKNNSEGYQGTVIPRGVELSRFNNRVKSELYTELAIDKDTLVFSQIGRISDRKNQKMTLAIVERVREKLSLKVKLIFIGPKENNPYTEELEQLIAQSETDVYFTGHVDNVEDYLALSDIYLFPSKKEGYGVSVIQALASENITLMSPVGCYKDLEDLGFLGVVDGDTEQWAEKVVEVLSGNRLDFLQRNQSIVESLSQEKIVERVKEFYYAIP</sequence>
<reference evidence="1 2" key="1">
    <citation type="journal article" date="2014" name="PLoS ONE">
        <title>Grimontia indica AK16(T), sp. nov., Isolated from a Seawater Sample Reports the Presence of Pathogenic Genes Similar to Vibrio Genus.</title>
        <authorList>
            <person name="Singh A."/>
            <person name="Vaidya B."/>
            <person name="Khatri I."/>
            <person name="Srinivas T.N."/>
            <person name="Subramanian S."/>
            <person name="Korpole S."/>
            <person name="Pinnaka A.K."/>
        </authorList>
    </citation>
    <scope>NUCLEOTIDE SEQUENCE [LARGE SCALE GENOMIC DNA]</scope>
    <source>
        <strain evidence="1 2">AK16</strain>
    </source>
</reference>
<dbReference type="PANTHER" id="PTHR45947">
    <property type="entry name" value="SULFOQUINOVOSYL TRANSFERASE SQD2"/>
    <property type="match status" value="1"/>
</dbReference>
<evidence type="ECO:0000313" key="1">
    <source>
        <dbReference type="EMBL" id="EOD79081.1"/>
    </source>
</evidence>
<dbReference type="Proteomes" id="UP000011223">
    <property type="component" value="Unassembled WGS sequence"/>
</dbReference>
<dbReference type="EMBL" id="ANFM02000025">
    <property type="protein sequence ID" value="EOD79081.1"/>
    <property type="molecule type" value="Genomic_DNA"/>
</dbReference>
<gene>
    <name evidence="1" type="ORF">D515_02153</name>
</gene>
<comment type="caution">
    <text evidence="1">The sequence shown here is derived from an EMBL/GenBank/DDBJ whole genome shotgun (WGS) entry which is preliminary data.</text>
</comment>
<dbReference type="PANTHER" id="PTHR45947:SF3">
    <property type="entry name" value="SULFOQUINOVOSYL TRANSFERASE SQD2"/>
    <property type="match status" value="1"/>
</dbReference>